<proteinExistence type="predicted"/>
<comment type="caution">
    <text evidence="2">The sequence shown here is derived from an EMBL/GenBank/DDBJ whole genome shotgun (WGS) entry which is preliminary data.</text>
</comment>
<sequence>MLIDFRVAVSKRSSKEEGGDSQRSIIDNGKEIIETPKRAVVKINERRERDDLSDNAQDEEHRSDNREGDDAVAGTHDGADKTCIGEFADFWKNLLIKPACEVAFFFSHNKDLLRTGIRISCTNE</sequence>
<evidence type="ECO:0000256" key="1">
    <source>
        <dbReference type="SAM" id="MobiDB-lite"/>
    </source>
</evidence>
<feature type="region of interest" description="Disordered" evidence="1">
    <location>
        <begin position="44"/>
        <end position="79"/>
    </location>
</feature>
<dbReference type="EMBL" id="AWYA01000121">
    <property type="protein sequence ID" value="KIC04259.1"/>
    <property type="molecule type" value="Genomic_DNA"/>
</dbReference>
<feature type="region of interest" description="Disordered" evidence="1">
    <location>
        <begin position="1"/>
        <end position="29"/>
    </location>
</feature>
<reference evidence="2 3" key="1">
    <citation type="journal article" date="2015" name="BMC Microbiol.">
        <title>Lactobacillus ruminis strains cluster according to their mammalian gut source.</title>
        <authorList>
            <person name="O' Donnell M.M."/>
            <person name="Harris H.M."/>
            <person name="Lynch D.B."/>
            <person name="Ross R.P."/>
            <person name="O'Toole P.W."/>
        </authorList>
    </citation>
    <scope>NUCLEOTIDE SEQUENCE [LARGE SCALE GENOMIC DNA]</scope>
    <source>
        <strain evidence="2 3">DPC 6832</strain>
    </source>
</reference>
<gene>
    <name evidence="2" type="ORF">LRN_1554</name>
</gene>
<dbReference type="AlphaFoldDB" id="A0A837DTK2"/>
<dbReference type="Proteomes" id="UP000031011">
    <property type="component" value="Unassembled WGS sequence"/>
</dbReference>
<protein>
    <submittedName>
        <fullName evidence="2">ABC transporter periplasmic protein</fullName>
    </submittedName>
</protein>
<name>A0A837DTK2_9LACO</name>
<feature type="compositionally biased region" description="Basic and acidic residues" evidence="1">
    <location>
        <begin position="44"/>
        <end position="69"/>
    </location>
</feature>
<evidence type="ECO:0000313" key="3">
    <source>
        <dbReference type="Proteomes" id="UP000031011"/>
    </source>
</evidence>
<evidence type="ECO:0000313" key="2">
    <source>
        <dbReference type="EMBL" id="KIC04259.1"/>
    </source>
</evidence>
<accession>A0A837DTK2</accession>
<organism evidence="2 3">
    <name type="scientific">Ligilactobacillus ruminis DPC 6832</name>
    <dbReference type="NCBI Taxonomy" id="1402208"/>
    <lineage>
        <taxon>Bacteria</taxon>
        <taxon>Bacillati</taxon>
        <taxon>Bacillota</taxon>
        <taxon>Bacilli</taxon>
        <taxon>Lactobacillales</taxon>
        <taxon>Lactobacillaceae</taxon>
        <taxon>Ligilactobacillus</taxon>
    </lineage>
</organism>